<evidence type="ECO:0000259" key="1">
    <source>
        <dbReference type="PROSITE" id="PS51819"/>
    </source>
</evidence>
<dbReference type="OrthoDB" id="4265398at2"/>
<dbReference type="InterPro" id="IPR037523">
    <property type="entry name" value="VOC_core"/>
</dbReference>
<gene>
    <name evidence="2" type="ORF">D7223_28620</name>
</gene>
<comment type="caution">
    <text evidence="2">The sequence shown here is derived from an EMBL/GenBank/DDBJ whole genome shotgun (WGS) entry which is preliminary data.</text>
</comment>
<reference evidence="2 3" key="1">
    <citation type="journal article" date="2004" name="Syst. Appl. Microbiol.">
        <title>Cryptoendolithic actinomycetes from antarctic sandstone rock samples: Micromonospora endolithica sp. nov. and two isolates related to Micromonospora coerulea Jensen 1932.</title>
        <authorList>
            <person name="Hirsch P."/>
            <person name="Mevs U."/>
            <person name="Kroppenstedt R.M."/>
            <person name="Schumann P."/>
            <person name="Stackebrandt E."/>
        </authorList>
    </citation>
    <scope>NUCLEOTIDE SEQUENCE [LARGE SCALE GENOMIC DNA]</scope>
    <source>
        <strain evidence="2 3">JCM 12677</strain>
    </source>
</reference>
<sequence>MTITFVNLPVRDLTVAVTFFRALGFTADDPAPDGTSIALTLGADTRLMLHVPPAFTAYTGVPVTDPATSREVIIGLSAESRQQVDDLVDRAVAAGGESLGGGQDQGWLYMRGFRDPDGHQWSYLSMGG</sequence>
<dbReference type="InterPro" id="IPR029068">
    <property type="entry name" value="Glyas_Bleomycin-R_OHBP_Dase"/>
</dbReference>
<dbReference type="Pfam" id="PF00903">
    <property type="entry name" value="Glyoxalase"/>
    <property type="match status" value="1"/>
</dbReference>
<proteinExistence type="predicted"/>
<evidence type="ECO:0000313" key="3">
    <source>
        <dbReference type="Proteomes" id="UP000281726"/>
    </source>
</evidence>
<accession>A0A3A9YUP0</accession>
<feature type="domain" description="VOC" evidence="1">
    <location>
        <begin position="2"/>
        <end position="126"/>
    </location>
</feature>
<organism evidence="2 3">
    <name type="scientific">Micromonospora endolithica</name>
    <dbReference type="NCBI Taxonomy" id="230091"/>
    <lineage>
        <taxon>Bacteria</taxon>
        <taxon>Bacillati</taxon>
        <taxon>Actinomycetota</taxon>
        <taxon>Actinomycetes</taxon>
        <taxon>Micromonosporales</taxon>
        <taxon>Micromonosporaceae</taxon>
        <taxon>Micromonospora</taxon>
    </lineage>
</organism>
<keyword evidence="3" id="KW-1185">Reference proteome</keyword>
<dbReference type="RefSeq" id="WP_120732058.1">
    <property type="nucleotide sequence ID" value="NZ_RBAK01000016.1"/>
</dbReference>
<dbReference type="InterPro" id="IPR004360">
    <property type="entry name" value="Glyas_Fos-R_dOase_dom"/>
</dbReference>
<keyword evidence="2" id="KW-0223">Dioxygenase</keyword>
<name>A0A3A9YUP0_9ACTN</name>
<dbReference type="SUPFAM" id="SSF54593">
    <property type="entry name" value="Glyoxalase/Bleomycin resistance protein/Dihydroxybiphenyl dioxygenase"/>
    <property type="match status" value="1"/>
</dbReference>
<dbReference type="EMBL" id="RBAK01000016">
    <property type="protein sequence ID" value="RKN39660.1"/>
    <property type="molecule type" value="Genomic_DNA"/>
</dbReference>
<dbReference type="GO" id="GO:0051213">
    <property type="term" value="F:dioxygenase activity"/>
    <property type="evidence" value="ECO:0007669"/>
    <property type="project" value="UniProtKB-KW"/>
</dbReference>
<dbReference type="PROSITE" id="PS51819">
    <property type="entry name" value="VOC"/>
    <property type="match status" value="1"/>
</dbReference>
<dbReference type="Proteomes" id="UP000281726">
    <property type="component" value="Unassembled WGS sequence"/>
</dbReference>
<dbReference type="PANTHER" id="PTHR36503:SF2">
    <property type="entry name" value="BLR2408 PROTEIN"/>
    <property type="match status" value="1"/>
</dbReference>
<dbReference type="PANTHER" id="PTHR36503">
    <property type="entry name" value="BLR2520 PROTEIN"/>
    <property type="match status" value="1"/>
</dbReference>
<dbReference type="Gene3D" id="3.10.180.10">
    <property type="entry name" value="2,3-Dihydroxybiphenyl 1,2-Dioxygenase, domain 1"/>
    <property type="match status" value="1"/>
</dbReference>
<protein>
    <submittedName>
        <fullName evidence="2">Glyoxalase/bleomycin resistance/extradiol dioxygenase family protein</fullName>
    </submittedName>
</protein>
<dbReference type="AlphaFoldDB" id="A0A3A9YUP0"/>
<keyword evidence="2" id="KW-0560">Oxidoreductase</keyword>
<evidence type="ECO:0000313" key="2">
    <source>
        <dbReference type="EMBL" id="RKN39660.1"/>
    </source>
</evidence>